<evidence type="ECO:0000256" key="1">
    <source>
        <dbReference type="ARBA" id="ARBA00005336"/>
    </source>
</evidence>
<accession>A0ABW4LDK1</accession>
<dbReference type="InterPro" id="IPR036962">
    <property type="entry name" value="Glyco_hydro_3_N_sf"/>
</dbReference>
<dbReference type="Pfam" id="PF14310">
    <property type="entry name" value="Fn3-like"/>
    <property type="match status" value="1"/>
</dbReference>
<comment type="caution">
    <text evidence="5">The sequence shown here is derived from an EMBL/GenBank/DDBJ whole genome shotgun (WGS) entry which is preliminary data.</text>
</comment>
<dbReference type="SMART" id="SM01217">
    <property type="entry name" value="Fn3_like"/>
    <property type="match status" value="1"/>
</dbReference>
<comment type="similarity">
    <text evidence="1">Belongs to the glycosyl hydrolase 3 family.</text>
</comment>
<dbReference type="EMBL" id="JBHUEA010000011">
    <property type="protein sequence ID" value="MFD1721608.1"/>
    <property type="molecule type" value="Genomic_DNA"/>
</dbReference>
<evidence type="ECO:0000313" key="5">
    <source>
        <dbReference type="EMBL" id="MFD1721608.1"/>
    </source>
</evidence>
<name>A0ABW4LDK1_9MICO</name>
<dbReference type="PRINTS" id="PR00133">
    <property type="entry name" value="GLHYDRLASE3"/>
</dbReference>
<dbReference type="SUPFAM" id="SSF52279">
    <property type="entry name" value="Beta-D-glucan exohydrolase, C-terminal domain"/>
    <property type="match status" value="1"/>
</dbReference>
<keyword evidence="2" id="KW-0732">Signal</keyword>
<sequence>MTTDSIDAEAYSARVLDLLARMTREEKLAQLVGFWVDQGGEVVAPMQGEMASSGAYEEATRHGLGQLTRVYGTRPVDPLERARWLRDEQRRLIAETRLGIPALVHEECLTGLAAWQAATFPTPLAWGASFDPALVEEMAALIGGSMRDLGVHQGLAPVLDVIRDPRWGRVDECIAEDPYVVGTIGSAYVRGLQSTGVDATLKHFVGYSASQAGRNHAPVHAGPRELQDVFLPPFEMALRDGGARSVMNSYTEIDGEPVAGTPRWLTEQLRDVWGFDGVVVSDYFAVAFLAIMHRVAADRGEAAALALAAGVDVELPTGDAFLAPLAERLEAGLADEALVDRAVLRVLAQKEAHGLLDADFAAEPEAVDLDSPAHRDVALRLAEESVVLLANRDGLLPLRSPARVAVLGPNAARAEALMGCYSFANHVLAHHPDVPLGFEIPDVLASLTAELDGAETVFAAGCAVEGDDRSGFDEAVAAASGAEVAIVVAGDQAGLFGRGTVGEGNDAESLDLPGVQRELVEAVVATGTPTVLVLLTGRPYAIGWALEGAAAPAAVLQAFFPGEEGGTAIARILSGATAPSGRLPVSIPRAAGAQPYSYLHPVLGGPSEVTSVDPTPPLAFGAGLTYTRFERSGLEADGDVRAGGAFTASVRVRNAGDRAGTDVVQLYARDVVASVTRPVAQLLAYERVHLEPGEEVVVRFRVPTARLAFSDRRLVRVVEPGAIDLWVGGSVAEQETTASIEITGAVHEVGAEDERLATAEVERAVPVD</sequence>
<dbReference type="InterPro" id="IPR036881">
    <property type="entry name" value="Glyco_hydro_3_C_sf"/>
</dbReference>
<dbReference type="InterPro" id="IPR044993">
    <property type="entry name" value="BXL"/>
</dbReference>
<dbReference type="Gene3D" id="3.40.50.1700">
    <property type="entry name" value="Glycoside hydrolase family 3 C-terminal domain"/>
    <property type="match status" value="1"/>
</dbReference>
<dbReference type="RefSeq" id="WP_377933997.1">
    <property type="nucleotide sequence ID" value="NZ_JBHUEA010000011.1"/>
</dbReference>
<evidence type="ECO:0000256" key="2">
    <source>
        <dbReference type="ARBA" id="ARBA00022729"/>
    </source>
</evidence>
<proteinExistence type="inferred from homology"/>
<evidence type="ECO:0000313" key="6">
    <source>
        <dbReference type="Proteomes" id="UP001597347"/>
    </source>
</evidence>
<dbReference type="SUPFAM" id="SSF51445">
    <property type="entry name" value="(Trans)glycosidases"/>
    <property type="match status" value="1"/>
</dbReference>
<dbReference type="Gene3D" id="3.20.20.300">
    <property type="entry name" value="Glycoside hydrolase, family 3, N-terminal domain"/>
    <property type="match status" value="1"/>
</dbReference>
<dbReference type="Pfam" id="PF01915">
    <property type="entry name" value="Glyco_hydro_3_C"/>
    <property type="match status" value="1"/>
</dbReference>
<dbReference type="Gene3D" id="2.60.40.10">
    <property type="entry name" value="Immunoglobulins"/>
    <property type="match status" value="1"/>
</dbReference>
<evidence type="ECO:0000256" key="3">
    <source>
        <dbReference type="ARBA" id="ARBA00022801"/>
    </source>
</evidence>
<dbReference type="InterPro" id="IPR026891">
    <property type="entry name" value="Fn3-like"/>
</dbReference>
<keyword evidence="6" id="KW-1185">Reference proteome</keyword>
<dbReference type="Pfam" id="PF00933">
    <property type="entry name" value="Glyco_hydro_3"/>
    <property type="match status" value="1"/>
</dbReference>
<dbReference type="InterPro" id="IPR001764">
    <property type="entry name" value="Glyco_hydro_3_N"/>
</dbReference>
<gene>
    <name evidence="5" type="ORF">ACFSBI_08605</name>
</gene>
<dbReference type="PANTHER" id="PTHR42721:SF3">
    <property type="entry name" value="BETA-D-XYLOSIDASE 5-RELATED"/>
    <property type="match status" value="1"/>
</dbReference>
<keyword evidence="3 5" id="KW-0378">Hydrolase</keyword>
<organism evidence="5 6">
    <name type="scientific">Amnibacterium endophyticum</name>
    <dbReference type="NCBI Taxonomy" id="2109337"/>
    <lineage>
        <taxon>Bacteria</taxon>
        <taxon>Bacillati</taxon>
        <taxon>Actinomycetota</taxon>
        <taxon>Actinomycetes</taxon>
        <taxon>Micrococcales</taxon>
        <taxon>Microbacteriaceae</taxon>
        <taxon>Amnibacterium</taxon>
    </lineage>
</organism>
<evidence type="ECO:0000259" key="4">
    <source>
        <dbReference type="SMART" id="SM01217"/>
    </source>
</evidence>
<protein>
    <submittedName>
        <fullName evidence="5">Glycoside hydrolase family 3 N-terminal domain-containing protein</fullName>
    </submittedName>
</protein>
<dbReference type="GO" id="GO:0016787">
    <property type="term" value="F:hydrolase activity"/>
    <property type="evidence" value="ECO:0007669"/>
    <property type="project" value="UniProtKB-KW"/>
</dbReference>
<dbReference type="PANTHER" id="PTHR42721">
    <property type="entry name" value="SUGAR HYDROLASE-RELATED"/>
    <property type="match status" value="1"/>
</dbReference>
<feature type="domain" description="Fibronectin type III-like" evidence="4">
    <location>
        <begin position="662"/>
        <end position="731"/>
    </location>
</feature>
<dbReference type="InterPro" id="IPR013783">
    <property type="entry name" value="Ig-like_fold"/>
</dbReference>
<dbReference type="InterPro" id="IPR002772">
    <property type="entry name" value="Glyco_hydro_3_C"/>
</dbReference>
<dbReference type="InterPro" id="IPR017853">
    <property type="entry name" value="GH"/>
</dbReference>
<reference evidence="6" key="1">
    <citation type="journal article" date="2019" name="Int. J. Syst. Evol. Microbiol.">
        <title>The Global Catalogue of Microorganisms (GCM) 10K type strain sequencing project: providing services to taxonomists for standard genome sequencing and annotation.</title>
        <authorList>
            <consortium name="The Broad Institute Genomics Platform"/>
            <consortium name="The Broad Institute Genome Sequencing Center for Infectious Disease"/>
            <person name="Wu L."/>
            <person name="Ma J."/>
        </authorList>
    </citation>
    <scope>NUCLEOTIDE SEQUENCE [LARGE SCALE GENOMIC DNA]</scope>
    <source>
        <strain evidence="6">CGMCC 1.12471</strain>
    </source>
</reference>
<dbReference type="Proteomes" id="UP001597347">
    <property type="component" value="Unassembled WGS sequence"/>
</dbReference>